<dbReference type="GO" id="GO:1990918">
    <property type="term" value="P:double-strand break repair involved in meiotic recombination"/>
    <property type="evidence" value="ECO:0007669"/>
    <property type="project" value="TreeGrafter"/>
</dbReference>
<dbReference type="GO" id="GO:0036297">
    <property type="term" value="P:interstrand cross-link repair"/>
    <property type="evidence" value="ECO:0007669"/>
    <property type="project" value="TreeGrafter"/>
</dbReference>
<feature type="compositionally biased region" description="Polar residues" evidence="6">
    <location>
        <begin position="15"/>
        <end position="49"/>
    </location>
</feature>
<dbReference type="InterPro" id="IPR016024">
    <property type="entry name" value="ARM-type_fold"/>
</dbReference>
<evidence type="ECO:0000256" key="2">
    <source>
        <dbReference type="ARBA" id="ARBA00022499"/>
    </source>
</evidence>
<accession>A0A814N0L8</accession>
<keyword evidence="4" id="KW-0539">Nucleus</keyword>
<dbReference type="Pfam" id="PF14631">
    <property type="entry name" value="FancD2"/>
    <property type="match status" value="3"/>
</dbReference>
<dbReference type="GO" id="GO:0031573">
    <property type="term" value="P:mitotic intra-S DNA damage checkpoint signaling"/>
    <property type="evidence" value="ECO:0007669"/>
    <property type="project" value="TreeGrafter"/>
</dbReference>
<evidence type="ECO:0000256" key="6">
    <source>
        <dbReference type="SAM" id="MobiDB-lite"/>
    </source>
</evidence>
<organism evidence="7">
    <name type="scientific">Adineta ricciae</name>
    <name type="common">Rotifer</name>
    <dbReference type="NCBI Taxonomy" id="249248"/>
    <lineage>
        <taxon>Eukaryota</taxon>
        <taxon>Metazoa</taxon>
        <taxon>Spiralia</taxon>
        <taxon>Gnathifera</taxon>
        <taxon>Rotifera</taxon>
        <taxon>Eurotatoria</taxon>
        <taxon>Bdelloidea</taxon>
        <taxon>Adinetida</taxon>
        <taxon>Adinetidae</taxon>
        <taxon>Adineta</taxon>
    </lineage>
</organism>
<dbReference type="PANTHER" id="PTHR32086:SF0">
    <property type="entry name" value="FANCONI ANEMIA GROUP D2 PROTEIN"/>
    <property type="match status" value="1"/>
</dbReference>
<name>A0A814N0L8_ADIRI</name>
<comment type="subcellular location">
    <subcellularLocation>
        <location evidence="1">Nucleus</location>
    </subcellularLocation>
</comment>
<dbReference type="PANTHER" id="PTHR32086">
    <property type="entry name" value="FANCONI ANEMIA GROUP D2 PROTEIN"/>
    <property type="match status" value="1"/>
</dbReference>
<dbReference type="InterPro" id="IPR029448">
    <property type="entry name" value="FANCD2"/>
</dbReference>
<dbReference type="GO" id="GO:0007129">
    <property type="term" value="P:homologous chromosome pairing at meiosis"/>
    <property type="evidence" value="ECO:0007669"/>
    <property type="project" value="TreeGrafter"/>
</dbReference>
<gene>
    <name evidence="7" type="ORF">EDS130_LOCUS19253</name>
</gene>
<dbReference type="GO" id="GO:0000793">
    <property type="term" value="C:condensed chromosome"/>
    <property type="evidence" value="ECO:0007669"/>
    <property type="project" value="TreeGrafter"/>
</dbReference>
<dbReference type="EMBL" id="CAJNOJ010000092">
    <property type="protein sequence ID" value="CAF1086616.1"/>
    <property type="molecule type" value="Genomic_DNA"/>
</dbReference>
<evidence type="ECO:0008006" key="8">
    <source>
        <dbReference type="Google" id="ProtNLM"/>
    </source>
</evidence>
<dbReference type="GO" id="GO:0070182">
    <property type="term" value="F:DNA polymerase binding"/>
    <property type="evidence" value="ECO:0007669"/>
    <property type="project" value="TreeGrafter"/>
</dbReference>
<feature type="region of interest" description="Disordered" evidence="6">
    <location>
        <begin position="1582"/>
        <end position="1629"/>
    </location>
</feature>
<evidence type="ECO:0000256" key="5">
    <source>
        <dbReference type="ARBA" id="ARBA00093456"/>
    </source>
</evidence>
<dbReference type="OrthoDB" id="27031at2759"/>
<proteinExistence type="inferred from homology"/>
<evidence type="ECO:0000313" key="7">
    <source>
        <dbReference type="EMBL" id="CAF1086616.1"/>
    </source>
</evidence>
<sequence length="1629" mass="187502">MNRQTGLLRQHEMRATQQVATQRSTQSLAKVQEYSSTPPRQSQRSAQETNMFITRILDECGLEIKMADEENMNNNDELNLELKVDQGILAKRLSQRLRSASSTTSVTTTSTSISLKQFENELVSFFSNDSIFRSSLLPTSSTDDVSPLRSQQQDSLMRILLCVDELQMFLAKYLLKRLVRFDNKGGDRVIVQNLPLSMIRLILQTFHYLPIGKSTNAKELLDFYLDVIDLVTNNDVRCHMISLVTDIFCDDYLQNDIVIKLEEKLDSTNVEIVKQVLSTLITLQLSESTDRHVIDLVTNNDVRCQMISLVTDIFCDDYLQNDIVIKLEEKLDSTNVEIVKQVLSTLITLQLSESTDRRIREKIIPMIMTGISDVKVECFNYLFETSTKVNMFETVLLFRDVAIVSGRRSDRLTSSTTDNFSSVASLFDRFEHYFQSSRILFRTCQEKHPITADMCLKINSYFLFDFFVGILLANRSYYTNLKTFVKKLGEEPSIIRAIHTHLSSNLSFVIKYAQQIFRFAVAIFQQLSFGNFPAITTTNNSLSSTNLIHLQIGLQLAVMLVDLLFSISQEVKHIPDFHEQIVSALVRMAIIFQHRYIQRFQILKLLKRFCYRFKTKMLTCESYLKNMFEYIDVFRGDHLRLVFAILASMYNTGVYNDLNMFVTKCLIQPHKEKARGVFGAIEIFRSLLLRHVADLAQVPMENNKRLDGKLSNHENELKDLLGLVQSSGMQCPQTLALFYDELANILGSTNVKQLQQQQQTCSSMQIDTQSLDWFAISAADMFQEAFLNDSDISLTSNSLDNHHHRFPQQTRIVYSFPGQTANAAVLNLANIISKYHQYRTMSDTSSSPILLAPMLRLIVLASWSNIDQVDAVLQCSLRIPDLSPSNDIDIDSPKSLEYYRDKLKDLSNSSLNIVCDVYYYASRLFREICNLLASTMNQNQSLISTRLEQLTDIEEHFAISVQICRQQYGFYEPICSNLEINQAKKITKKPASTKSKSKKSQGAKRTMPTTEEDEEDDESKSEDEENTNKKKSRTSVVPKSKAKPKAKSKQPSIFDIYEFDIRPLEYVTFHYITTYLEQLPKSSGKQRLTILRCVSTLMGDLHRLLTNNNSSISSIGVIKKRFNTHTAPTTLQTQQIRAEHAEHDEDFDENNDDKLDLMTLESFEMFLVQVIHTMKYIHMFMGTTNTDETANQSMDTDDDVNCLIDRDQSRDLASRAFYYALDSFYFLLSLFKVKQTNWQKDLERDTTCLSRLLAIVGKHILSTKEQKENERVRILKKIFSFAEILNLIDATRLCQALELFIQLFDEEEQQDELYKIFTAKCRHFLEECSLDTTSSTVISFSKISTVRAVETLLNLYLLHLESDEITGVIVGIVDYSLKIVTRANDNDETDDTTENAIVDLSTWNMKSTFIVYFRCLFKHFIIKARSIKLPNESKRKAELETICAEWLELNDLFRKFVSFVTIDQIYAKNATIISTVLRCSKQYIDVFRARAMPTLDLYFLHDTHGTKQLLTVLQKSTRLLQSLCNMVKKDQKHMSCIRLVPALKRTLEMLMCRAKVMVDVNNCPANVFCIGQLKAKDLKGNELSDVTYRQQQEEDENDTSSTMDDDSNDVQPDQDEEDEEEEEEEQEEE</sequence>
<evidence type="ECO:0000256" key="1">
    <source>
        <dbReference type="ARBA" id="ARBA00004123"/>
    </source>
</evidence>
<evidence type="ECO:0000256" key="4">
    <source>
        <dbReference type="ARBA" id="ARBA00023242"/>
    </source>
</evidence>
<evidence type="ECO:0000256" key="3">
    <source>
        <dbReference type="ARBA" id="ARBA00022843"/>
    </source>
</evidence>
<dbReference type="GO" id="GO:0005634">
    <property type="term" value="C:nucleus"/>
    <property type="evidence" value="ECO:0007669"/>
    <property type="project" value="UniProtKB-SubCell"/>
</dbReference>
<feature type="region of interest" description="Disordered" evidence="6">
    <location>
        <begin position="986"/>
        <end position="1047"/>
    </location>
</feature>
<reference evidence="7" key="1">
    <citation type="submission" date="2021-02" db="EMBL/GenBank/DDBJ databases">
        <authorList>
            <person name="Nowell W R."/>
        </authorList>
    </citation>
    <scope>NUCLEOTIDE SEQUENCE</scope>
</reference>
<feature type="region of interest" description="Disordered" evidence="6">
    <location>
        <begin position="1"/>
        <end position="49"/>
    </location>
</feature>
<comment type="caution">
    <text evidence="7">The sequence shown here is derived from an EMBL/GenBank/DDBJ whole genome shotgun (WGS) entry which is preliminary data.</text>
</comment>
<protein>
    <recommendedName>
        <fullName evidence="8">Fanconi anemia group D2 protein</fullName>
    </recommendedName>
</protein>
<comment type="similarity">
    <text evidence="5">Belongs to the Fanconi anemia protein FANCD2 family.</text>
</comment>
<dbReference type="Proteomes" id="UP000663852">
    <property type="component" value="Unassembled WGS sequence"/>
</dbReference>
<keyword evidence="3" id="KW-0832">Ubl conjugation</keyword>
<keyword evidence="2" id="KW-1017">Isopeptide bond</keyword>
<feature type="compositionally biased region" description="Acidic residues" evidence="6">
    <location>
        <begin position="1010"/>
        <end position="1025"/>
    </location>
</feature>
<dbReference type="SUPFAM" id="SSF48371">
    <property type="entry name" value="ARM repeat"/>
    <property type="match status" value="1"/>
</dbReference>
<feature type="compositionally biased region" description="Acidic residues" evidence="6">
    <location>
        <begin position="1593"/>
        <end position="1629"/>
    </location>
</feature>